<dbReference type="AlphaFoldDB" id="A0AAP0RWN1"/>
<evidence type="ECO:0000313" key="6">
    <source>
        <dbReference type="EMBL" id="KAK9285599.1"/>
    </source>
</evidence>
<evidence type="ECO:0000256" key="3">
    <source>
        <dbReference type="ARBA" id="ARBA00022989"/>
    </source>
</evidence>
<evidence type="ECO:0000256" key="1">
    <source>
        <dbReference type="ARBA" id="ARBA00004141"/>
    </source>
</evidence>
<accession>A0AAP0RWN1</accession>
<comment type="subcellular location">
    <subcellularLocation>
        <location evidence="1">Membrane</location>
        <topology evidence="1">Multi-pass membrane protein</topology>
    </subcellularLocation>
</comment>
<evidence type="ECO:0000256" key="2">
    <source>
        <dbReference type="ARBA" id="ARBA00022692"/>
    </source>
</evidence>
<name>A0AAP0RWN1_LIQFO</name>
<evidence type="ECO:0000256" key="5">
    <source>
        <dbReference type="SAM" id="Phobius"/>
    </source>
</evidence>
<keyword evidence="7" id="KW-1185">Reference proteome</keyword>
<feature type="transmembrane region" description="Helical" evidence="5">
    <location>
        <begin position="87"/>
        <end position="110"/>
    </location>
</feature>
<keyword evidence="2 5" id="KW-0812">Transmembrane</keyword>
<evidence type="ECO:0000313" key="7">
    <source>
        <dbReference type="Proteomes" id="UP001415857"/>
    </source>
</evidence>
<evidence type="ECO:0008006" key="8">
    <source>
        <dbReference type="Google" id="ProtNLM"/>
    </source>
</evidence>
<keyword evidence="3 5" id="KW-1133">Transmembrane helix</keyword>
<feature type="transmembrane region" description="Helical" evidence="5">
    <location>
        <begin position="56"/>
        <end position="80"/>
    </location>
</feature>
<evidence type="ECO:0000256" key="4">
    <source>
        <dbReference type="ARBA" id="ARBA00023136"/>
    </source>
</evidence>
<sequence>MAGFMRSCIQSLLKLVNSIIGMVGIAMILYAAWMIRVWQRQTGESPFVSPDTPASWFIYTFLGLGITLCVITCSGHIAAITTNGLCLYCYMMFVFLLLMLEAAVTADVFLNSDWEDDVPEDPTGSFNEFKDFIRSNFEICKWIALSIVSVQGLSILLAMVLKALGPHQHYDSDDDYATARHPLLVNSVAPTPYVVGDPVDRSKNNAWHIRINDKVWKIILLGTGRGFIFCHSALSRAIYSVIS</sequence>
<dbReference type="InterPro" id="IPR018499">
    <property type="entry name" value="Tetraspanin/Peripherin"/>
</dbReference>
<reference evidence="6 7" key="1">
    <citation type="journal article" date="2024" name="Plant J.">
        <title>Genome sequences and population genomics reveal climatic adaptation and genomic divergence between two closely related sweetgum species.</title>
        <authorList>
            <person name="Xu W.Q."/>
            <person name="Ren C.Q."/>
            <person name="Zhang X.Y."/>
            <person name="Comes H.P."/>
            <person name="Liu X.H."/>
            <person name="Li Y.G."/>
            <person name="Kettle C.J."/>
            <person name="Jalonen R."/>
            <person name="Gaisberger H."/>
            <person name="Ma Y.Z."/>
            <person name="Qiu Y.X."/>
        </authorList>
    </citation>
    <scope>NUCLEOTIDE SEQUENCE [LARGE SCALE GENOMIC DNA]</scope>
    <source>
        <strain evidence="6">Hangzhou</strain>
    </source>
</reference>
<dbReference type="EMBL" id="JBBPBK010000005">
    <property type="protein sequence ID" value="KAK9285599.1"/>
    <property type="molecule type" value="Genomic_DNA"/>
</dbReference>
<organism evidence="6 7">
    <name type="scientific">Liquidambar formosana</name>
    <name type="common">Formosan gum</name>
    <dbReference type="NCBI Taxonomy" id="63359"/>
    <lineage>
        <taxon>Eukaryota</taxon>
        <taxon>Viridiplantae</taxon>
        <taxon>Streptophyta</taxon>
        <taxon>Embryophyta</taxon>
        <taxon>Tracheophyta</taxon>
        <taxon>Spermatophyta</taxon>
        <taxon>Magnoliopsida</taxon>
        <taxon>eudicotyledons</taxon>
        <taxon>Gunneridae</taxon>
        <taxon>Pentapetalae</taxon>
        <taxon>Saxifragales</taxon>
        <taxon>Altingiaceae</taxon>
        <taxon>Liquidambar</taxon>
    </lineage>
</organism>
<feature type="transmembrane region" description="Helical" evidence="5">
    <location>
        <begin position="12"/>
        <end position="36"/>
    </location>
</feature>
<gene>
    <name evidence="6" type="ORF">L1049_024794</name>
</gene>
<dbReference type="Proteomes" id="UP001415857">
    <property type="component" value="Unassembled WGS sequence"/>
</dbReference>
<comment type="caution">
    <text evidence="6">The sequence shown here is derived from an EMBL/GenBank/DDBJ whole genome shotgun (WGS) entry which is preliminary data.</text>
</comment>
<keyword evidence="4 5" id="KW-0472">Membrane</keyword>
<dbReference type="GO" id="GO:0016020">
    <property type="term" value="C:membrane"/>
    <property type="evidence" value="ECO:0007669"/>
    <property type="project" value="UniProtKB-SubCell"/>
</dbReference>
<feature type="transmembrane region" description="Helical" evidence="5">
    <location>
        <begin position="142"/>
        <end position="161"/>
    </location>
</feature>
<dbReference type="Pfam" id="PF00335">
    <property type="entry name" value="Tetraspanin"/>
    <property type="match status" value="1"/>
</dbReference>
<protein>
    <recommendedName>
        <fullName evidence="8">Tetraspanin-19</fullName>
    </recommendedName>
</protein>
<proteinExistence type="predicted"/>